<dbReference type="Gene3D" id="3.40.630.10">
    <property type="entry name" value="Zn peptidases"/>
    <property type="match status" value="1"/>
</dbReference>
<feature type="region of interest" description="Disordered" evidence="3">
    <location>
        <begin position="199"/>
        <end position="225"/>
    </location>
</feature>
<dbReference type="PANTHER" id="PTHR12147:SF26">
    <property type="entry name" value="PEPTIDASE M28 DOMAIN-CONTAINING PROTEIN"/>
    <property type="match status" value="1"/>
</dbReference>
<dbReference type="Pfam" id="PF04389">
    <property type="entry name" value="Peptidase_M28"/>
    <property type="match status" value="1"/>
</dbReference>
<dbReference type="InterPro" id="IPR045175">
    <property type="entry name" value="M28_fam"/>
</dbReference>
<comment type="similarity">
    <text evidence="2">Belongs to the peptidase M28 family. M28B subfamily.</text>
</comment>
<dbReference type="NCBIfam" id="TIGR01444">
    <property type="entry name" value="fkbM_fam"/>
    <property type="match status" value="1"/>
</dbReference>
<dbReference type="EMBL" id="CAXAMN010009335">
    <property type="protein sequence ID" value="CAK9028309.1"/>
    <property type="molecule type" value="Genomic_DNA"/>
</dbReference>
<accession>A0ABP0KPC9</accession>
<evidence type="ECO:0000256" key="1">
    <source>
        <dbReference type="ARBA" id="ARBA00001947"/>
    </source>
</evidence>
<feature type="compositionally biased region" description="Basic residues" evidence="3">
    <location>
        <begin position="215"/>
        <end position="225"/>
    </location>
</feature>
<evidence type="ECO:0008006" key="8">
    <source>
        <dbReference type="Google" id="ProtNLM"/>
    </source>
</evidence>
<dbReference type="Proteomes" id="UP001642484">
    <property type="component" value="Unassembled WGS sequence"/>
</dbReference>
<dbReference type="InterPro" id="IPR007484">
    <property type="entry name" value="Peptidase_M28"/>
</dbReference>
<sequence length="1093" mass="123256">MKLFSLLLSSTGTARRTAHDPACWEGFQYEECCGPWFGPYGNASCWDQTFTPQRCCGEEYAEKTLHKEPCQCCNRTHELAIPKFWSISASAQKEGVPIFFDALTPWAEWLRKVYPKWEPDTFEVFRRMVPGRYVLDIGAWIGPTVLWSANFAKHVFAVEPAPTAYCQLVANLNSNPLFISSRVSAVHAALHRSNMEMQIENSGDSEDKLHLGPPRPRRHRRHRRKLGHVKARTIEDLQDEMPGIREVSFVKIDTEGHEEVIVPALESFFRQKRPTVLVSLHPMFLGHRRVQKVVQLLQRIFPYLYEEKLFWRIPQRDGLFGDLGASLKAEEKRHRCYFWRVALVGRSGEEDALVERGATGEHGGDCGASTAALGRVKPHALYRISLQWNEELRKKRTAQMVQMAQMETPLARRMRQNIRFLADDALKGRKPGTFGEEVAAAFVASEMEEIGCLPAGEDGTYFQTVKMVGLTVKEETSRLGFKVKDFQITGTFGDDYVHSMDPTDCGESEILSSLESDLVFVGHGVKAPELSWDDFKEQSMVGKVILVLVNQPQVPPFPSDDMLYYGRWSYKLEEARRRGAAGCLIIHFSEEFAGYPWSVTQTGYKGEKVSLEKEQVNPLMLQGWLSQRMGEKLAEAFGGTLQSWCTEASKSDFQPFTVGRISHEVEYQLRRFQGRNVLGLISGNVAPREVVVIAGHHDHLGEQGNEIYNGAVDNCTGVAMMLATARLLKDISLGRSVLFMAPTAEECGMLGSEFYAQHPLVGGQLIQPIAAFAFDVGNVWGKTADLAILGFGKSTLDPLLMEAAESQKLRIIPDQQPKMGLFYRSDHWSFVRHGVPGCWFFFGHDFIGRPATYYEEVIGRYIKTEYYKPADTYKEHWSMEGLLSQVEYTVAVVKLLSSRTDFYPKILEQAPPDTPPVPSPDNSWRMQPFEMVPLRKGELYESTVRIGIQDLEEFQFLRDADVLQAIYPAEKGGSHAVPVCGPDSLGRGKFWRLAGQSGQAWRIQLQATTERSSCWSGGSGGSSCGGRVSCVRQVWMERTSYITVRMGLAHLPTLNPEPSQPQTYTHPLKKNINKIINITHNKNITINNHNNQP</sequence>
<evidence type="ECO:0000256" key="3">
    <source>
        <dbReference type="SAM" id="MobiDB-lite"/>
    </source>
</evidence>
<protein>
    <recommendedName>
        <fullName evidence="8">Methyltransferase FkbM domain-containing protein</fullName>
    </recommendedName>
</protein>
<feature type="domain" description="Methyltransferase FkbM" evidence="5">
    <location>
        <begin position="136"/>
        <end position="281"/>
    </location>
</feature>
<dbReference type="InterPro" id="IPR006342">
    <property type="entry name" value="FkbM_mtfrase"/>
</dbReference>
<proteinExistence type="inferred from homology"/>
<gene>
    <name evidence="6" type="ORF">CCMP2556_LOCUS17050</name>
</gene>
<evidence type="ECO:0000259" key="4">
    <source>
        <dbReference type="Pfam" id="PF04389"/>
    </source>
</evidence>
<evidence type="ECO:0000313" key="7">
    <source>
        <dbReference type="Proteomes" id="UP001642484"/>
    </source>
</evidence>
<comment type="caution">
    <text evidence="6">The sequence shown here is derived from an EMBL/GenBank/DDBJ whole genome shotgun (WGS) entry which is preliminary data.</text>
</comment>
<dbReference type="PANTHER" id="PTHR12147">
    <property type="entry name" value="METALLOPEPTIDASE M28 FAMILY MEMBER"/>
    <property type="match status" value="1"/>
</dbReference>
<organism evidence="6 7">
    <name type="scientific">Durusdinium trenchii</name>
    <dbReference type="NCBI Taxonomy" id="1381693"/>
    <lineage>
        <taxon>Eukaryota</taxon>
        <taxon>Sar</taxon>
        <taxon>Alveolata</taxon>
        <taxon>Dinophyceae</taxon>
        <taxon>Suessiales</taxon>
        <taxon>Symbiodiniaceae</taxon>
        <taxon>Durusdinium</taxon>
    </lineage>
</organism>
<name>A0ABP0KPC9_9DINO</name>
<dbReference type="SUPFAM" id="SSF53187">
    <property type="entry name" value="Zn-dependent exopeptidases"/>
    <property type="match status" value="1"/>
</dbReference>
<dbReference type="SUPFAM" id="SSF53335">
    <property type="entry name" value="S-adenosyl-L-methionine-dependent methyltransferases"/>
    <property type="match status" value="1"/>
</dbReference>
<dbReference type="Pfam" id="PF05050">
    <property type="entry name" value="Methyltransf_21"/>
    <property type="match status" value="1"/>
</dbReference>
<reference evidence="6 7" key="1">
    <citation type="submission" date="2024-02" db="EMBL/GenBank/DDBJ databases">
        <authorList>
            <person name="Chen Y."/>
            <person name="Shah S."/>
            <person name="Dougan E. K."/>
            <person name="Thang M."/>
            <person name="Chan C."/>
        </authorList>
    </citation>
    <scope>NUCLEOTIDE SEQUENCE [LARGE SCALE GENOMIC DNA]</scope>
</reference>
<dbReference type="InterPro" id="IPR029063">
    <property type="entry name" value="SAM-dependent_MTases_sf"/>
</dbReference>
<keyword evidence="7" id="KW-1185">Reference proteome</keyword>
<dbReference type="Gene3D" id="3.40.50.150">
    <property type="entry name" value="Vaccinia Virus protein VP39"/>
    <property type="match status" value="1"/>
</dbReference>
<evidence type="ECO:0000256" key="2">
    <source>
        <dbReference type="ARBA" id="ARBA00005634"/>
    </source>
</evidence>
<feature type="domain" description="Peptidase M28" evidence="4">
    <location>
        <begin position="676"/>
        <end position="875"/>
    </location>
</feature>
<evidence type="ECO:0000259" key="5">
    <source>
        <dbReference type="Pfam" id="PF05050"/>
    </source>
</evidence>
<dbReference type="Gene3D" id="3.50.30.30">
    <property type="match status" value="1"/>
</dbReference>
<evidence type="ECO:0000313" key="6">
    <source>
        <dbReference type="EMBL" id="CAK9028309.1"/>
    </source>
</evidence>
<comment type="cofactor">
    <cofactor evidence="1">
        <name>Zn(2+)</name>
        <dbReference type="ChEBI" id="CHEBI:29105"/>
    </cofactor>
</comment>